<protein>
    <submittedName>
        <fullName evidence="1">DUF4012 domain-containing protein</fullName>
    </submittedName>
</protein>
<gene>
    <name evidence="1" type="ORF">GCM10023340_20080</name>
</gene>
<keyword evidence="2" id="KW-1185">Reference proteome</keyword>
<comment type="caution">
    <text evidence="1">The sequence shown here is derived from an EMBL/GenBank/DDBJ whole genome shotgun (WGS) entry which is preliminary data.</text>
</comment>
<sequence>MTKGRWVLLVLVVLLAAAAWTAWTAYQTARDLQDAEAAATRLRTAFENGDDAGRDAALADLQEAASSAKDRTDGLWWGAMTKVPGVGDDAAGVEALSASLDLLANDAVGPLVETVDSLDGLVSGGRIDPDRLAALAEPVDGAAAALREAARLVEEQDSSGYVTPLRTRYDEYTSELTQIAGSLDAAEDAVRVLPSMLGADGPRDYLFVFQNNAEVRSTGGLPGSWARVHVEDGVLELREQGNGSAFGDGTEQKAQLTEEELAVYDELPAVYFQDAGFIPDFPRAATLIDEFWAATYPRVGLDGVIALDPVGLSYLLGGTGPVTAGPLTLDPGTVVSELLNATYLTVADPEAQDRRFQAVARAVFATVTGDVTSPLDLVRGVDRAVDEGRLLVASFDPAVQERLAGTAITGALTGDDGATPHVDIGVNDSTGSKMSFYLRWAPEVTATSCADGVQTLEASVTLNQTISPAEAARLPDSITGGGYYGIEPGTQLVTLRVYGPFGGTIDDVRIDGKRLPIEKGLEIDGRPVVSVAPLIDTTDDVVVTWTMRTGAGQTGPGEVGVTPGVEPGDLDTDFASAC</sequence>
<name>A0ABP9PMZ4_9ACTN</name>
<organism evidence="1 2">
    <name type="scientific">Nocardioides marinquilinus</name>
    <dbReference type="NCBI Taxonomy" id="1210400"/>
    <lineage>
        <taxon>Bacteria</taxon>
        <taxon>Bacillati</taxon>
        <taxon>Actinomycetota</taxon>
        <taxon>Actinomycetes</taxon>
        <taxon>Propionibacteriales</taxon>
        <taxon>Nocardioidaceae</taxon>
        <taxon>Nocardioides</taxon>
    </lineage>
</organism>
<evidence type="ECO:0000313" key="1">
    <source>
        <dbReference type="EMBL" id="GAA5147529.1"/>
    </source>
</evidence>
<proteinExistence type="predicted"/>
<reference evidence="2" key="1">
    <citation type="journal article" date="2019" name="Int. J. Syst. Evol. Microbiol.">
        <title>The Global Catalogue of Microorganisms (GCM) 10K type strain sequencing project: providing services to taxonomists for standard genome sequencing and annotation.</title>
        <authorList>
            <consortium name="The Broad Institute Genomics Platform"/>
            <consortium name="The Broad Institute Genome Sequencing Center for Infectious Disease"/>
            <person name="Wu L."/>
            <person name="Ma J."/>
        </authorList>
    </citation>
    <scope>NUCLEOTIDE SEQUENCE [LARGE SCALE GENOMIC DNA]</scope>
    <source>
        <strain evidence="2">JCM 18459</strain>
    </source>
</reference>
<dbReference type="Pfam" id="PF13196">
    <property type="entry name" value="DUF4012"/>
    <property type="match status" value="1"/>
</dbReference>
<evidence type="ECO:0000313" key="2">
    <source>
        <dbReference type="Proteomes" id="UP001500221"/>
    </source>
</evidence>
<dbReference type="Proteomes" id="UP001500221">
    <property type="component" value="Unassembled WGS sequence"/>
</dbReference>
<dbReference type="RefSeq" id="WP_345457757.1">
    <property type="nucleotide sequence ID" value="NZ_BAABKG010000002.1"/>
</dbReference>
<accession>A0ABP9PMZ4</accession>
<dbReference type="InterPro" id="IPR025101">
    <property type="entry name" value="DUF4012"/>
</dbReference>
<dbReference type="EMBL" id="BAABKG010000002">
    <property type="protein sequence ID" value="GAA5147529.1"/>
    <property type="molecule type" value="Genomic_DNA"/>
</dbReference>